<evidence type="ECO:0000313" key="2">
    <source>
        <dbReference type="EMBL" id="CAH7686726.1"/>
    </source>
</evidence>
<keyword evidence="3" id="KW-1185">Reference proteome</keyword>
<feature type="compositionally biased region" description="Polar residues" evidence="1">
    <location>
        <begin position="1415"/>
        <end position="1447"/>
    </location>
</feature>
<feature type="region of interest" description="Disordered" evidence="1">
    <location>
        <begin position="230"/>
        <end position="369"/>
    </location>
</feature>
<feature type="region of interest" description="Disordered" evidence="1">
    <location>
        <begin position="14"/>
        <end position="199"/>
    </location>
</feature>
<feature type="region of interest" description="Disordered" evidence="1">
    <location>
        <begin position="1415"/>
        <end position="1467"/>
    </location>
</feature>
<dbReference type="Proteomes" id="UP001153365">
    <property type="component" value="Unassembled WGS sequence"/>
</dbReference>
<feature type="compositionally biased region" description="Polar residues" evidence="1">
    <location>
        <begin position="856"/>
        <end position="870"/>
    </location>
</feature>
<feature type="compositionally biased region" description="Acidic residues" evidence="1">
    <location>
        <begin position="15"/>
        <end position="32"/>
    </location>
</feature>
<feature type="compositionally biased region" description="Polar residues" evidence="1">
    <location>
        <begin position="160"/>
        <end position="173"/>
    </location>
</feature>
<gene>
    <name evidence="2" type="ORF">PPACK8108_LOCUS21423</name>
</gene>
<proteinExistence type="predicted"/>
<feature type="compositionally biased region" description="Polar residues" evidence="1">
    <location>
        <begin position="609"/>
        <end position="622"/>
    </location>
</feature>
<reference evidence="2" key="1">
    <citation type="submission" date="2022-06" db="EMBL/GenBank/DDBJ databases">
        <authorList>
            <consortium name="SYNGENTA / RWTH Aachen University"/>
        </authorList>
    </citation>
    <scope>NUCLEOTIDE SEQUENCE</scope>
</reference>
<comment type="caution">
    <text evidence="2">The sequence shown here is derived from an EMBL/GenBank/DDBJ whole genome shotgun (WGS) entry which is preliminary data.</text>
</comment>
<feature type="region of interest" description="Disordered" evidence="1">
    <location>
        <begin position="578"/>
        <end position="689"/>
    </location>
</feature>
<feature type="compositionally biased region" description="Basic and acidic residues" evidence="1">
    <location>
        <begin position="271"/>
        <end position="280"/>
    </location>
</feature>
<feature type="compositionally biased region" description="Basic and acidic residues" evidence="1">
    <location>
        <begin position="254"/>
        <end position="264"/>
    </location>
</feature>
<evidence type="ECO:0000256" key="1">
    <source>
        <dbReference type="SAM" id="MobiDB-lite"/>
    </source>
</evidence>
<name>A0AAV0BMD8_PHAPC</name>
<feature type="region of interest" description="Disordered" evidence="1">
    <location>
        <begin position="927"/>
        <end position="971"/>
    </location>
</feature>
<accession>A0AAV0BMD8</accession>
<feature type="compositionally biased region" description="Low complexity" evidence="1">
    <location>
        <begin position="1502"/>
        <end position="1516"/>
    </location>
</feature>
<feature type="compositionally biased region" description="Basic and acidic residues" evidence="1">
    <location>
        <begin position="588"/>
        <end position="600"/>
    </location>
</feature>
<feature type="region of interest" description="Disordered" evidence="1">
    <location>
        <begin position="1380"/>
        <end position="1399"/>
    </location>
</feature>
<feature type="region of interest" description="Disordered" evidence="1">
    <location>
        <begin position="1490"/>
        <end position="1555"/>
    </location>
</feature>
<feature type="compositionally biased region" description="Polar residues" evidence="1">
    <location>
        <begin position="303"/>
        <end position="330"/>
    </location>
</feature>
<feature type="compositionally biased region" description="Polar residues" evidence="1">
    <location>
        <begin position="101"/>
        <end position="129"/>
    </location>
</feature>
<sequence>MTAINKLNLAIYAESNDDVDADADADADEDEGSSGQLKLERNKKRSEWAKGKTRAQPSENWDDDFLFGSASTESLPLPSKDHTSISSADADSHRQHHKKPVSSNSIQPLLNHSQSSRSVNHNPYSSRQATKPPPSALAYPKRSTKPNAREDSPPLLDKCLNQTLSPQESNSSTPRKRISKSSNVRNPPPPPINCCQSNHYPRASTEAEFTMACHPCLPSSRSPAIRCKAGVFRPPSSAPTSRDPSKEGLAPIYKEQRRVSDHDSPQPMTKENYHHGELRKHLIHSSRPPVSLARKPSTFHKAVSSQDSVPSISDISSNGFRSPSSSLSMTDESRGDWSRSSGDYSARFGERGSGNQSFSTETEFTEPETEIDWQDDTDFDNRSHCSVMIRTSTRGRGTTRISPRQLGAKLNSATSGVGPSVHRPFSHRAVLKPSNVSRPSQAFSPSIVSETEVLFSSSNSRSAVLGVKNSCHLRAPNSSVGSQSTFTSIQTSTSQISQSNLDQGRASAKSSTSSIGYYKSNHSDLSLSSAGSAAIGLSMEAKAFGKNYDTQGQSKASSNAAYPKELLIYQSGSESYDAATSGTETDCASERGRTTDRGNKCDAAAGIPYSSSTARGTPTAVQRSRKQALYSRPSYVNPSSSVSSLSKSMSSSTLSSSQISYEPKLLPDSQMLAGEDERQSRSSFLKKRLKKKKPSLLPLHLNSTEFNGASARLPTVSRKASFAGSLYAYSSPPSGDLAFAVDSEDDGQVQLKTRRRASRSTSPFEIVEKPDLAASAPINTPGRSGLPNRGVCIRSRSTILRASVSGATHSPAERNLPKITAEETAKKFKSRRPLSFTALLSRTPIGAICQPPCAAANSSNDPGTASTPSACSLDEKSGKKPRMKFGHRHAASIGSNPVVYPTDSTSVSTFAHPNFHESLISRMRRLSTRPSNVKRLTPPASPAKKQPSLKDCNRRTSLLSSPPTPSSENQGLLTSLNETLALVSASPTTQQELRCGLSESQSIASDLTLKASNQRTARGRKSSVRASNSPFTPPSDARGGSVNLMRKFTTKSSAKSYISQPNFSDSPDGSIDHSFSSAAFNNGLASSSSRRTFSSKPPKSNPALRRKNCVAPPTGFAESPKMSPTRSQFANSMILPKSRLKCIQNDLYQAPSSEPIPDRDKVHNENCSDTNSLSSISCAISGPLARSNSMGELRIPSRITSQQGRLQAELNQVKEFARGVEELKSMRQTYQKIILATDRLNSQRESISDDSKFDLTDSDTPSDSQLTNLKQSTSTEISMIRDLNRVSPKALNKLYSTIHKIQEEYKEWWTCCNVLIDLGEGSTDPRTRFSPERLRAISCYSANQLKPASASSLASSIKQPVAAENGPSNNQKKHFEILKSMFGPGDGDSSSGQGSCAPRGTGKCLVDDSSDCQSLSEASQKHQTPPRSISPKFSQVVHTPSSCQPCTDTLEEDLITPTGPDRLKSLDTFRERSFPLSTIKPYNMLSTEITSGHQKSAPISDPPTSLSQQSPSTFSSYKDKRKVSSRHYSYVPQSRTTRPSSESVGTRGRLSTGGRMGIRPIKDFLRVLKARVNAEEMWPLKSKAVAPLVSTDHSRRVVSSPIVQETSNQSTASVLDSPSLATRSININLSQTMDDYGPKKFIAEKANVQRERSPSVESSEEECWDDLFGFHDSSRTGSLDLALPGSGGSQNNKRKKVGLAEGRLALSSERMPQLLSYMGVVKEQCMDCLNELRSQTV</sequence>
<feature type="compositionally biased region" description="Polar residues" evidence="1">
    <location>
        <begin position="1258"/>
        <end position="1271"/>
    </location>
</feature>
<feature type="region of interest" description="Disordered" evidence="1">
    <location>
        <begin position="1008"/>
        <end position="1042"/>
    </location>
</feature>
<feature type="compositionally biased region" description="Low complexity" evidence="1">
    <location>
        <begin position="1380"/>
        <end position="1395"/>
    </location>
</feature>
<protein>
    <submittedName>
        <fullName evidence="2">Expressed protein</fullName>
    </submittedName>
</protein>
<evidence type="ECO:0000313" key="3">
    <source>
        <dbReference type="Proteomes" id="UP001153365"/>
    </source>
</evidence>
<feature type="region of interest" description="Disordered" evidence="1">
    <location>
        <begin position="1249"/>
        <end position="1271"/>
    </location>
</feature>
<dbReference type="EMBL" id="CALTRL010005810">
    <property type="protein sequence ID" value="CAH7686726.1"/>
    <property type="molecule type" value="Genomic_DNA"/>
</dbReference>
<feature type="compositionally biased region" description="Low complexity" evidence="1">
    <location>
        <begin position="631"/>
        <end position="660"/>
    </location>
</feature>
<feature type="compositionally biased region" description="Polar residues" evidence="1">
    <location>
        <begin position="1531"/>
        <end position="1544"/>
    </location>
</feature>
<feature type="region of interest" description="Disordered" evidence="1">
    <location>
        <begin position="1085"/>
        <end position="1128"/>
    </location>
</feature>
<organism evidence="2 3">
    <name type="scientific">Phakopsora pachyrhizi</name>
    <name type="common">Asian soybean rust disease fungus</name>
    <dbReference type="NCBI Taxonomy" id="170000"/>
    <lineage>
        <taxon>Eukaryota</taxon>
        <taxon>Fungi</taxon>
        <taxon>Dikarya</taxon>
        <taxon>Basidiomycota</taxon>
        <taxon>Pucciniomycotina</taxon>
        <taxon>Pucciniomycetes</taxon>
        <taxon>Pucciniales</taxon>
        <taxon>Phakopsoraceae</taxon>
        <taxon>Phakopsora</taxon>
    </lineage>
</organism>
<feature type="region of interest" description="Disordered" evidence="1">
    <location>
        <begin position="855"/>
        <end position="882"/>
    </location>
</feature>
<feature type="compositionally biased region" description="Low complexity" evidence="1">
    <location>
        <begin position="1086"/>
        <end position="1098"/>
    </location>
</feature>